<dbReference type="Proteomes" id="UP000054321">
    <property type="component" value="Unassembled WGS sequence"/>
</dbReference>
<proteinExistence type="predicted"/>
<accession>A0A0C3GP04</accession>
<dbReference type="InParanoid" id="A0A0C3GP04"/>
<organism evidence="1 2">
    <name type="scientific">Oidiodendron maius (strain Zn)</name>
    <dbReference type="NCBI Taxonomy" id="913774"/>
    <lineage>
        <taxon>Eukaryota</taxon>
        <taxon>Fungi</taxon>
        <taxon>Dikarya</taxon>
        <taxon>Ascomycota</taxon>
        <taxon>Pezizomycotina</taxon>
        <taxon>Leotiomycetes</taxon>
        <taxon>Leotiomycetes incertae sedis</taxon>
        <taxon>Myxotrichaceae</taxon>
        <taxon>Oidiodendron</taxon>
    </lineage>
</organism>
<dbReference type="EMBL" id="KN832899">
    <property type="protein sequence ID" value="KIM93114.1"/>
    <property type="molecule type" value="Genomic_DNA"/>
</dbReference>
<dbReference type="STRING" id="913774.A0A0C3GP04"/>
<dbReference type="OrthoDB" id="3598968at2759"/>
<keyword evidence="2" id="KW-1185">Reference proteome</keyword>
<name>A0A0C3GP04_OIDMZ</name>
<feature type="non-terminal residue" evidence="1">
    <location>
        <position position="216"/>
    </location>
</feature>
<reference evidence="1 2" key="1">
    <citation type="submission" date="2014-04" db="EMBL/GenBank/DDBJ databases">
        <authorList>
            <consortium name="DOE Joint Genome Institute"/>
            <person name="Kuo A."/>
            <person name="Martino E."/>
            <person name="Perotto S."/>
            <person name="Kohler A."/>
            <person name="Nagy L.G."/>
            <person name="Floudas D."/>
            <person name="Copeland A."/>
            <person name="Barry K.W."/>
            <person name="Cichocki N."/>
            <person name="Veneault-Fourrey C."/>
            <person name="LaButti K."/>
            <person name="Lindquist E.A."/>
            <person name="Lipzen A."/>
            <person name="Lundell T."/>
            <person name="Morin E."/>
            <person name="Murat C."/>
            <person name="Sun H."/>
            <person name="Tunlid A."/>
            <person name="Henrissat B."/>
            <person name="Grigoriev I.V."/>
            <person name="Hibbett D.S."/>
            <person name="Martin F."/>
            <person name="Nordberg H.P."/>
            <person name="Cantor M.N."/>
            <person name="Hua S.X."/>
        </authorList>
    </citation>
    <scope>NUCLEOTIDE SEQUENCE [LARGE SCALE GENOMIC DNA]</scope>
    <source>
        <strain evidence="1 2">Zn</strain>
    </source>
</reference>
<feature type="non-terminal residue" evidence="1">
    <location>
        <position position="1"/>
    </location>
</feature>
<reference evidence="2" key="2">
    <citation type="submission" date="2015-01" db="EMBL/GenBank/DDBJ databases">
        <title>Evolutionary Origins and Diversification of the Mycorrhizal Mutualists.</title>
        <authorList>
            <consortium name="DOE Joint Genome Institute"/>
            <consortium name="Mycorrhizal Genomics Consortium"/>
            <person name="Kohler A."/>
            <person name="Kuo A."/>
            <person name="Nagy L.G."/>
            <person name="Floudas D."/>
            <person name="Copeland A."/>
            <person name="Barry K.W."/>
            <person name="Cichocki N."/>
            <person name="Veneault-Fourrey C."/>
            <person name="LaButti K."/>
            <person name="Lindquist E.A."/>
            <person name="Lipzen A."/>
            <person name="Lundell T."/>
            <person name="Morin E."/>
            <person name="Murat C."/>
            <person name="Riley R."/>
            <person name="Ohm R."/>
            <person name="Sun H."/>
            <person name="Tunlid A."/>
            <person name="Henrissat B."/>
            <person name="Grigoriev I.V."/>
            <person name="Hibbett D.S."/>
            <person name="Martin F."/>
        </authorList>
    </citation>
    <scope>NUCLEOTIDE SEQUENCE [LARGE SCALE GENOMIC DNA]</scope>
    <source>
        <strain evidence="2">Zn</strain>
    </source>
</reference>
<evidence type="ECO:0000313" key="2">
    <source>
        <dbReference type="Proteomes" id="UP000054321"/>
    </source>
</evidence>
<dbReference type="HOGENOM" id="CLU_078560_0_0_1"/>
<protein>
    <submittedName>
        <fullName evidence="1">Uncharacterized protein</fullName>
    </submittedName>
</protein>
<sequence>VVMAPRWPQINNGPEHINEHATYLREACNQLQAAEKGRSNQIPWNVVQPYIVSTIALIGKVLQQPAMSEILQQIQDTAKGIQNIQRDITIIRSSVGVSTTPLSAANFSGGRAAATSWAQVAAQAKGYSLPPPPAPQSAHTSKTSPTVTAYKDRVVTVKLKDHGIIQRFRTHSAAWTRQQVETSIRANAASKSVKVVAAHQLKSGDIQIFTSTTTEA</sequence>
<evidence type="ECO:0000313" key="1">
    <source>
        <dbReference type="EMBL" id="KIM93114.1"/>
    </source>
</evidence>
<gene>
    <name evidence="1" type="ORF">OIDMADRAFT_66969</name>
</gene>
<dbReference type="AlphaFoldDB" id="A0A0C3GP04"/>